<evidence type="ECO:0000313" key="1">
    <source>
        <dbReference type="EMBL" id="MEC0242624.1"/>
    </source>
</evidence>
<dbReference type="Gene3D" id="2.40.420.20">
    <property type="match status" value="1"/>
</dbReference>
<reference evidence="1 2" key="1">
    <citation type="submission" date="2023-03" db="EMBL/GenBank/DDBJ databases">
        <title>Bacillus Genome Sequencing.</title>
        <authorList>
            <person name="Dunlap C."/>
        </authorList>
    </citation>
    <scope>NUCLEOTIDE SEQUENCE [LARGE SCALE GENOMIC DNA]</scope>
    <source>
        <strain evidence="1 2">BD-525</strain>
    </source>
</reference>
<dbReference type="Proteomes" id="UP001344632">
    <property type="component" value="Unassembled WGS sequence"/>
</dbReference>
<keyword evidence="2" id="KW-1185">Reference proteome</keyword>
<sequence>MQEEISKSRKRKVGIIAGLFIGLLLMLTFAGNTFQALTLPKVMTSQITKGSLVHSYEGSSTVNPQEERELTNPAGWKVSKVLVKKGEAVNKGQSLIKYDGIEIKQQLADEQSALKKSDLSLEQLKYSVMLAMQGEDDAAKISASAALETAKVDMTTQQQHIQNLKNTLAANQQIVAPFNGIVTDISAIEGFSSSGVPDIKISNAEKGYKLELLIPSEIASMLSVGEVLDNMKLDREDHPSLTGKIEKMDETLNSPNNSSNSSDANAPGGAMYHLVIALEDHELHGGERVEVRIMKSKGEDLMLVPNKAVHKDNQGVYVYTISESASPLGNAYYAVRTPIKISDANDVSTAVTEGLFDQQEIIVENSGLIMDGTRVHK</sequence>
<name>A0ABU6GTD5_9BACL</name>
<comment type="caution">
    <text evidence="1">The sequence shown here is derived from an EMBL/GenBank/DDBJ whole genome shotgun (WGS) entry which is preliminary data.</text>
</comment>
<dbReference type="SUPFAM" id="SSF111369">
    <property type="entry name" value="HlyD-like secretion proteins"/>
    <property type="match status" value="1"/>
</dbReference>
<protein>
    <recommendedName>
        <fullName evidence="3">Membrane fusion protein biotin-lipoyl like domain-containing protein</fullName>
    </recommendedName>
</protein>
<evidence type="ECO:0008006" key="3">
    <source>
        <dbReference type="Google" id="ProtNLM"/>
    </source>
</evidence>
<dbReference type="RefSeq" id="WP_326090393.1">
    <property type="nucleotide sequence ID" value="NZ_JARLKZ010000016.1"/>
</dbReference>
<dbReference type="PANTHER" id="PTHR30469">
    <property type="entry name" value="MULTIDRUG RESISTANCE PROTEIN MDTA"/>
    <property type="match status" value="1"/>
</dbReference>
<evidence type="ECO:0000313" key="2">
    <source>
        <dbReference type="Proteomes" id="UP001344632"/>
    </source>
</evidence>
<gene>
    <name evidence="1" type="ORF">P4H66_22690</name>
</gene>
<proteinExistence type="predicted"/>
<organism evidence="1 2">
    <name type="scientific">Paenibacillus dokdonensis</name>
    <dbReference type="NCBI Taxonomy" id="2567944"/>
    <lineage>
        <taxon>Bacteria</taxon>
        <taxon>Bacillati</taxon>
        <taxon>Bacillota</taxon>
        <taxon>Bacilli</taxon>
        <taxon>Bacillales</taxon>
        <taxon>Paenibacillaceae</taxon>
        <taxon>Paenibacillus</taxon>
    </lineage>
</organism>
<accession>A0ABU6GTD5</accession>
<dbReference type="EMBL" id="JARLKZ010000016">
    <property type="protein sequence ID" value="MEC0242624.1"/>
    <property type="molecule type" value="Genomic_DNA"/>
</dbReference>
<dbReference type="PANTHER" id="PTHR30469:SF15">
    <property type="entry name" value="HLYD FAMILY OF SECRETION PROTEINS"/>
    <property type="match status" value="1"/>
</dbReference>
<dbReference type="Gene3D" id="2.40.50.100">
    <property type="match status" value="1"/>
</dbReference>